<dbReference type="PATRIC" id="fig|128780.6.peg.3466"/>
<gene>
    <name evidence="1" type="ORF">AOT14_34220</name>
</gene>
<proteinExistence type="predicted"/>
<protein>
    <submittedName>
        <fullName evidence="1">Uncharacterized protein</fullName>
    </submittedName>
</protein>
<dbReference type="Proteomes" id="UP000061010">
    <property type="component" value="Chromosome"/>
</dbReference>
<accession>A0A0S1B3Z1</accession>
<dbReference type="EMBL" id="CP012900">
    <property type="protein sequence ID" value="ALJ29761.1"/>
    <property type="molecule type" value="Genomic_DNA"/>
</dbReference>
<organism evidence="1 2">
    <name type="scientific">Stenotrophomonas acidaminiphila</name>
    <dbReference type="NCBI Taxonomy" id="128780"/>
    <lineage>
        <taxon>Bacteria</taxon>
        <taxon>Pseudomonadati</taxon>
        <taxon>Pseudomonadota</taxon>
        <taxon>Gammaproteobacteria</taxon>
        <taxon>Lysobacterales</taxon>
        <taxon>Lysobacteraceae</taxon>
        <taxon>Stenotrophomonas</taxon>
    </lineage>
</organism>
<sequence>MIGAVSLLIGLCILLAVQQLVRAGRALAARIRLRDQQAATFGLPAVAAPQQPQAVRKGGAE</sequence>
<evidence type="ECO:0000313" key="2">
    <source>
        <dbReference type="Proteomes" id="UP000061010"/>
    </source>
</evidence>
<dbReference type="AlphaFoldDB" id="A0A0S1B3Z1"/>
<evidence type="ECO:0000313" key="1">
    <source>
        <dbReference type="EMBL" id="ALJ29761.1"/>
    </source>
</evidence>
<dbReference type="KEGG" id="sacz:AOT14_34220"/>
<keyword evidence="2" id="KW-1185">Reference proteome</keyword>
<name>A0A0S1B3Z1_9GAMM</name>
<reference evidence="1 2" key="1">
    <citation type="journal article" date="2015" name="Genome Announc.">
        <title>Complete Genome Sequencing of Stenotrophomonas acidaminiphila ZAC14D2_NAIMI4_2, a Multidrug-Resistant Strain Isolated from Sediments of a Polluted River in Mexico, Uncovers New Antibiotic Resistance Genes and a Novel Class-II Lasso Peptide Biosynthesis Gene Cluster.</title>
        <authorList>
            <person name="Vinuesa P."/>
            <person name="Ochoa-Sanchez L.E."/>
        </authorList>
    </citation>
    <scope>NUCLEOTIDE SEQUENCE [LARGE SCALE GENOMIC DNA]</scope>
    <source>
        <strain evidence="1 2">ZAC14D2_NAIMI4_2</strain>
    </source>
</reference>